<organism evidence="2 3">
    <name type="scientific">Oryzias melastigma</name>
    <name type="common">Marine medaka</name>
    <dbReference type="NCBI Taxonomy" id="30732"/>
    <lineage>
        <taxon>Eukaryota</taxon>
        <taxon>Metazoa</taxon>
        <taxon>Chordata</taxon>
        <taxon>Craniata</taxon>
        <taxon>Vertebrata</taxon>
        <taxon>Euteleostomi</taxon>
        <taxon>Actinopterygii</taxon>
        <taxon>Neopterygii</taxon>
        <taxon>Teleostei</taxon>
        <taxon>Neoteleostei</taxon>
        <taxon>Acanthomorphata</taxon>
        <taxon>Ovalentaria</taxon>
        <taxon>Atherinomorphae</taxon>
        <taxon>Beloniformes</taxon>
        <taxon>Adrianichthyidae</taxon>
        <taxon>Oryziinae</taxon>
        <taxon>Oryzias</taxon>
    </lineage>
</organism>
<sequence>MGPDPSLVSLKPELQGHLAKGRFSEQSSSVVLSGETSTAHGVNTAEQPPPLMALRERAPTVACPSPDSSSKRWSESRGFQAAPDPSKPPQKGAGRYCWTRALCIDCIRGVCRPVLPSLVWLKRLRGG</sequence>
<comment type="caution">
    <text evidence="2">The sequence shown here is derived from an EMBL/GenBank/DDBJ whole genome shotgun (WGS) entry which is preliminary data.</text>
</comment>
<reference evidence="2" key="1">
    <citation type="journal article" name="BMC Genomics">
        <title>Long-read sequencing and de novo genome assembly of marine medaka (Oryzias melastigma).</title>
        <authorList>
            <person name="Liang P."/>
            <person name="Saqib H.S.A."/>
            <person name="Ni X."/>
            <person name="Shen Y."/>
        </authorList>
    </citation>
    <scope>NUCLEOTIDE SEQUENCE</scope>
    <source>
        <strain evidence="2">Bigg-433</strain>
    </source>
</reference>
<dbReference type="AlphaFoldDB" id="A0A834CEY5"/>
<dbReference type="EMBL" id="WKFB01000326">
    <property type="protein sequence ID" value="KAF6726534.1"/>
    <property type="molecule type" value="Genomic_DNA"/>
</dbReference>
<feature type="compositionally biased region" description="Polar residues" evidence="1">
    <location>
        <begin position="24"/>
        <end position="46"/>
    </location>
</feature>
<dbReference type="Proteomes" id="UP000646548">
    <property type="component" value="Unassembled WGS sequence"/>
</dbReference>
<proteinExistence type="predicted"/>
<name>A0A834CEY5_ORYME</name>
<protein>
    <submittedName>
        <fullName evidence="2">Uncharacterized protein</fullName>
    </submittedName>
</protein>
<evidence type="ECO:0000256" key="1">
    <source>
        <dbReference type="SAM" id="MobiDB-lite"/>
    </source>
</evidence>
<evidence type="ECO:0000313" key="3">
    <source>
        <dbReference type="Proteomes" id="UP000646548"/>
    </source>
</evidence>
<accession>A0A834CEY5</accession>
<feature type="region of interest" description="Disordered" evidence="1">
    <location>
        <begin position="18"/>
        <end position="94"/>
    </location>
</feature>
<gene>
    <name evidence="2" type="ORF">FQA47_020436</name>
</gene>
<evidence type="ECO:0000313" key="2">
    <source>
        <dbReference type="EMBL" id="KAF6726534.1"/>
    </source>
</evidence>